<evidence type="ECO:0000256" key="14">
    <source>
        <dbReference type="PIRSR" id="PIRSR000109-2"/>
    </source>
</evidence>
<feature type="binding site" evidence="14">
    <location>
        <position position="449"/>
    </location>
    <ligand>
        <name>substrate</name>
        <note>ligand shared between dimeric partners</note>
    </ligand>
</feature>
<dbReference type="PIRSF" id="PIRSF000109">
    <property type="entry name" value="6PGD"/>
    <property type="match status" value="1"/>
</dbReference>
<keyword evidence="10 12" id="KW-0570">Pentose shunt</keyword>
<keyword evidence="8 12" id="KW-0560">Oxidoreductase</keyword>
<keyword evidence="18" id="KW-1185">Reference proteome</keyword>
<dbReference type="FunFam" id="1.10.1040.10:FF:000002">
    <property type="entry name" value="6-phosphogluconate dehydrogenase, decarboxylating"/>
    <property type="match status" value="1"/>
</dbReference>
<dbReference type="Gene3D" id="3.40.50.720">
    <property type="entry name" value="NAD(P)-binding Rossmann-like Domain"/>
    <property type="match status" value="1"/>
</dbReference>
<dbReference type="UniPathway" id="UPA00115">
    <property type="reaction ID" value="UER00410"/>
</dbReference>
<dbReference type="GO" id="GO:0019521">
    <property type="term" value="P:D-gluconate metabolic process"/>
    <property type="evidence" value="ECO:0007669"/>
    <property type="project" value="UniProtKB-KW"/>
</dbReference>
<reference evidence="17 18" key="1">
    <citation type="submission" date="2018-10" db="EMBL/GenBank/DDBJ databases">
        <title>Comparative functional genomics of the obligate endosymbiont Buchnera aphidicola.</title>
        <authorList>
            <person name="Chong R.A."/>
        </authorList>
    </citation>
    <scope>NUCLEOTIDE SEQUENCE [LARGE SCALE GENOMIC DNA]</scope>
    <source>
        <strain evidence="17 18">Tma</strain>
    </source>
</reference>
<dbReference type="SUPFAM" id="SSF48179">
    <property type="entry name" value="6-phosphogluconate dehydrogenase C-terminal domain-like"/>
    <property type="match status" value="1"/>
</dbReference>
<dbReference type="FunFam" id="3.40.50.720:FF:000007">
    <property type="entry name" value="6-phosphogluconate dehydrogenase, decarboxylating"/>
    <property type="match status" value="1"/>
</dbReference>
<dbReference type="AlphaFoldDB" id="A0A4D6YCS4"/>
<name>A0A4D6YCS4_9GAMM</name>
<evidence type="ECO:0000256" key="12">
    <source>
        <dbReference type="PIRNR" id="PIRNR000109"/>
    </source>
</evidence>
<dbReference type="InterPro" id="IPR006183">
    <property type="entry name" value="Pgluconate_DH"/>
</dbReference>
<evidence type="ECO:0000256" key="15">
    <source>
        <dbReference type="RuleBase" id="RU000485"/>
    </source>
</evidence>
<evidence type="ECO:0000256" key="6">
    <source>
        <dbReference type="ARBA" id="ARBA00018193"/>
    </source>
</evidence>
<dbReference type="NCBIfam" id="NF006765">
    <property type="entry name" value="PRK09287.1"/>
    <property type="match status" value="1"/>
</dbReference>
<feature type="binding site" evidence="14">
    <location>
        <position position="443"/>
    </location>
    <ligand>
        <name>substrate</name>
        <note>ligand shared between dimeric partners</note>
    </ligand>
</feature>
<keyword evidence="7 12" id="KW-0521">NADP</keyword>
<evidence type="ECO:0000313" key="18">
    <source>
        <dbReference type="Proteomes" id="UP000298603"/>
    </source>
</evidence>
<evidence type="ECO:0000256" key="13">
    <source>
        <dbReference type="PIRSR" id="PIRSR000109-1"/>
    </source>
</evidence>
<sequence length="466" mass="52584">MNNDIGVIGMAVMGRNLALNIANHGYNVSIFNRTVKKTKDVVYNNPKKTIFPFFFIKDFLNSLKKPRCIFLMVQSGSSVDNVISSLIPYLNSGDIIIDGGNSFYKDTIRRYHELLKDNINFIGAGISGGEYGALTGPSIMPGGKKVVYNIIKPILKSISSKFDNEDCVSYIGPDGSGHYVKMVHNGIEYADMQLISETYSILKNILNLNNEEISNIFSFWNKGELKSYLIEITKNILLKKDGKHDLIDCILDSAVNKGTGKWTCKNALDLEESLTIITNSVFSRYLSSLKSQRTLASKILSGPKINSIIHNQEDFIEKLRQALYLGKIISYSQGFSQLGSASKKYFWNLKCGNIAKIFRSGCIIQAACLNKIVDIYKYDDIIINLLFSPYFQDISNKYHSSLREIVSYVIKQGISIPAFSSAITYYDGYRTKESSANLIQAQRDYFGAHTYKRYDKEGIYHTNWIE</sequence>
<dbReference type="NCBIfam" id="TIGR00873">
    <property type="entry name" value="gnd"/>
    <property type="match status" value="1"/>
</dbReference>
<dbReference type="EC" id="1.1.1.44" evidence="5 12"/>
<dbReference type="InterPro" id="IPR006115">
    <property type="entry name" value="6PGDH_NADP-bd"/>
</dbReference>
<feature type="binding site" description="in other chain" evidence="14">
    <location>
        <position position="101"/>
    </location>
    <ligand>
        <name>substrate</name>
        <note>ligand shared between dimeric partners</note>
    </ligand>
</feature>
<dbReference type="InterPro" id="IPR006114">
    <property type="entry name" value="6PGDH_C"/>
</dbReference>
<evidence type="ECO:0000256" key="9">
    <source>
        <dbReference type="ARBA" id="ARBA00023064"/>
    </source>
</evidence>
<dbReference type="InterPro" id="IPR006113">
    <property type="entry name" value="6PGDH_Gnd/GntZ"/>
</dbReference>
<dbReference type="Gene3D" id="1.20.5.320">
    <property type="entry name" value="6-Phosphogluconate Dehydrogenase, domain 3"/>
    <property type="match status" value="1"/>
</dbReference>
<dbReference type="OrthoDB" id="9804542at2"/>
<gene>
    <name evidence="17" type="primary">gnd</name>
    <name evidence="17" type="ORF">D9V81_00430</name>
</gene>
<dbReference type="SMART" id="SM01350">
    <property type="entry name" value="6PGD"/>
    <property type="match status" value="1"/>
</dbReference>
<feature type="binding site" description="in other chain" evidence="14">
    <location>
        <position position="284"/>
    </location>
    <ligand>
        <name>substrate</name>
        <note>ligand shared between dimeric partners</note>
    </ligand>
</feature>
<comment type="subunit">
    <text evidence="4 12">Homodimer.</text>
</comment>
<dbReference type="RefSeq" id="WP_158349355.1">
    <property type="nucleotide sequence ID" value="NZ_CP032996.1"/>
</dbReference>
<dbReference type="SUPFAM" id="SSF51735">
    <property type="entry name" value="NAD(P)-binding Rossmann-fold domains"/>
    <property type="match status" value="1"/>
</dbReference>
<comment type="function">
    <text evidence="1 12">Catalyzes the oxidative decarboxylation of 6-phosphogluconate to ribulose 5-phosphate and CO(2), with concomitant reduction of NADP to NADPH.</text>
</comment>
<evidence type="ECO:0000313" key="17">
    <source>
        <dbReference type="EMBL" id="QCI27089.1"/>
    </source>
</evidence>
<evidence type="ECO:0000256" key="10">
    <source>
        <dbReference type="ARBA" id="ARBA00023126"/>
    </source>
</evidence>
<evidence type="ECO:0000259" key="16">
    <source>
        <dbReference type="SMART" id="SM01350"/>
    </source>
</evidence>
<evidence type="ECO:0000256" key="1">
    <source>
        <dbReference type="ARBA" id="ARBA00002526"/>
    </source>
</evidence>
<evidence type="ECO:0000256" key="11">
    <source>
        <dbReference type="ARBA" id="ARBA00048640"/>
    </source>
</evidence>
<dbReference type="PRINTS" id="PR00076">
    <property type="entry name" value="6PGDHDRGNASE"/>
</dbReference>
<feature type="active site" description="Proton donor" evidence="13">
    <location>
        <position position="188"/>
    </location>
</feature>
<evidence type="ECO:0000256" key="8">
    <source>
        <dbReference type="ARBA" id="ARBA00023002"/>
    </source>
</evidence>
<dbReference type="Proteomes" id="UP000298603">
    <property type="component" value="Chromosome"/>
</dbReference>
<feature type="binding site" description="in other chain" evidence="14">
    <location>
        <position position="189"/>
    </location>
    <ligand>
        <name>substrate</name>
        <note>ligand shared between dimeric partners</note>
    </ligand>
</feature>
<evidence type="ECO:0000256" key="4">
    <source>
        <dbReference type="ARBA" id="ARBA00011738"/>
    </source>
</evidence>
<dbReference type="EMBL" id="CP032996">
    <property type="protein sequence ID" value="QCI27089.1"/>
    <property type="molecule type" value="Genomic_DNA"/>
</dbReference>
<dbReference type="GO" id="GO:0004616">
    <property type="term" value="F:phosphogluconate dehydrogenase (decarboxylating) activity"/>
    <property type="evidence" value="ECO:0007669"/>
    <property type="project" value="UniProtKB-EC"/>
</dbReference>
<feature type="binding site" description="in other chain" evidence="14">
    <location>
        <position position="257"/>
    </location>
    <ligand>
        <name>substrate</name>
        <note>ligand shared between dimeric partners</note>
    </ligand>
</feature>
<proteinExistence type="inferred from homology"/>
<dbReference type="Gene3D" id="1.10.1040.10">
    <property type="entry name" value="N-(1-d-carboxylethyl)-l-norvaline Dehydrogenase, domain 2"/>
    <property type="match status" value="1"/>
</dbReference>
<evidence type="ECO:0000256" key="7">
    <source>
        <dbReference type="ARBA" id="ARBA00022857"/>
    </source>
</evidence>
<evidence type="ECO:0000256" key="2">
    <source>
        <dbReference type="ARBA" id="ARBA00004874"/>
    </source>
</evidence>
<comment type="catalytic activity">
    <reaction evidence="11 12 15">
        <text>6-phospho-D-gluconate + NADP(+) = D-ribulose 5-phosphate + CO2 + NADPH</text>
        <dbReference type="Rhea" id="RHEA:10116"/>
        <dbReference type="ChEBI" id="CHEBI:16526"/>
        <dbReference type="ChEBI" id="CHEBI:57783"/>
        <dbReference type="ChEBI" id="CHEBI:58121"/>
        <dbReference type="ChEBI" id="CHEBI:58349"/>
        <dbReference type="ChEBI" id="CHEBI:58759"/>
        <dbReference type="EC" id="1.1.1.44"/>
    </reaction>
</comment>
<dbReference type="InterPro" id="IPR008927">
    <property type="entry name" value="6-PGluconate_DH-like_C_sf"/>
</dbReference>
<protein>
    <recommendedName>
        <fullName evidence="6 12">6-phosphogluconate dehydrogenase, decarboxylating</fullName>
        <ecNumber evidence="5 12">1.1.1.44</ecNumber>
    </recommendedName>
</protein>
<dbReference type="FunFam" id="1.20.5.320:FF:000001">
    <property type="entry name" value="6-phosphogluconate dehydrogenase, decarboxylating"/>
    <property type="match status" value="1"/>
</dbReference>
<dbReference type="InterPro" id="IPR036291">
    <property type="entry name" value="NAD(P)-bd_dom_sf"/>
</dbReference>
<feature type="active site" description="Proton acceptor" evidence="13">
    <location>
        <position position="181"/>
    </location>
</feature>
<dbReference type="Pfam" id="PF03446">
    <property type="entry name" value="NAD_binding_2"/>
    <property type="match status" value="1"/>
</dbReference>
<feature type="binding site" description="in other chain" evidence="14">
    <location>
        <begin position="184"/>
        <end position="185"/>
    </location>
    <ligand>
        <name>substrate</name>
        <note>ligand shared between dimeric partners</note>
    </ligand>
</feature>
<feature type="domain" description="6-phosphogluconate dehydrogenase C-terminal" evidence="16">
    <location>
        <begin position="177"/>
        <end position="465"/>
    </location>
</feature>
<dbReference type="GO" id="GO:0006098">
    <property type="term" value="P:pentose-phosphate shunt"/>
    <property type="evidence" value="ECO:0007669"/>
    <property type="project" value="UniProtKB-UniPathway"/>
</dbReference>
<dbReference type="PANTHER" id="PTHR11811">
    <property type="entry name" value="6-PHOSPHOGLUCONATE DEHYDROGENASE"/>
    <property type="match status" value="1"/>
</dbReference>
<evidence type="ECO:0000256" key="5">
    <source>
        <dbReference type="ARBA" id="ARBA00013011"/>
    </source>
</evidence>
<feature type="binding site" description="in other chain" evidence="14">
    <location>
        <begin position="127"/>
        <end position="129"/>
    </location>
    <ligand>
        <name>substrate</name>
        <note>ligand shared between dimeric partners</note>
    </ligand>
</feature>
<evidence type="ECO:0000256" key="3">
    <source>
        <dbReference type="ARBA" id="ARBA00008419"/>
    </source>
</evidence>
<dbReference type="Pfam" id="PF00393">
    <property type="entry name" value="6PGD"/>
    <property type="match status" value="1"/>
</dbReference>
<dbReference type="GO" id="GO:0050661">
    <property type="term" value="F:NADP binding"/>
    <property type="evidence" value="ECO:0007669"/>
    <property type="project" value="InterPro"/>
</dbReference>
<accession>A0A4D6YCS4</accession>
<dbReference type="InterPro" id="IPR013328">
    <property type="entry name" value="6PGD_dom2"/>
</dbReference>
<keyword evidence="9 15" id="KW-0311">Gluconate utilization</keyword>
<comment type="similarity">
    <text evidence="3 12 15">Belongs to the 6-phosphogluconate dehydrogenase family.</text>
</comment>
<organism evidence="17 18">
    <name type="scientific">Buchnera aphidicola</name>
    <name type="common">Therioaphis trifolii</name>
    <dbReference type="NCBI Taxonomy" id="1241884"/>
    <lineage>
        <taxon>Bacteria</taxon>
        <taxon>Pseudomonadati</taxon>
        <taxon>Pseudomonadota</taxon>
        <taxon>Gammaproteobacteria</taxon>
        <taxon>Enterobacterales</taxon>
        <taxon>Erwiniaceae</taxon>
        <taxon>Buchnera</taxon>
    </lineage>
</organism>
<comment type="pathway">
    <text evidence="2 12 15">Carbohydrate degradation; pentose phosphate pathway; D-ribulose 5-phosphate from D-glucose 6-phosphate (oxidative stage): step 3/3.</text>
</comment>